<dbReference type="InParanoid" id="A0A165F1B6"/>
<dbReference type="PANTHER" id="PTHR40265:SF1">
    <property type="entry name" value="GLYOXALASE-LIKE DOMAIN-CONTAINING PROTEIN"/>
    <property type="match status" value="1"/>
</dbReference>
<feature type="region of interest" description="Disordered" evidence="1">
    <location>
        <begin position="98"/>
        <end position="117"/>
    </location>
</feature>
<keyword evidence="4" id="KW-1185">Reference proteome</keyword>
<feature type="region of interest" description="Disordered" evidence="1">
    <location>
        <begin position="20"/>
        <end position="52"/>
    </location>
</feature>
<gene>
    <name evidence="3" type="ORF">CALCODRAFT_484301</name>
</gene>
<dbReference type="EMBL" id="KV423985">
    <property type="protein sequence ID" value="KZT55982.1"/>
    <property type="molecule type" value="Genomic_DNA"/>
</dbReference>
<dbReference type="AlphaFoldDB" id="A0A165F1B6"/>
<name>A0A165F1B6_9BASI</name>
<organism evidence="3 4">
    <name type="scientific">Calocera cornea HHB12733</name>
    <dbReference type="NCBI Taxonomy" id="1353952"/>
    <lineage>
        <taxon>Eukaryota</taxon>
        <taxon>Fungi</taxon>
        <taxon>Dikarya</taxon>
        <taxon>Basidiomycota</taxon>
        <taxon>Agaricomycotina</taxon>
        <taxon>Dacrymycetes</taxon>
        <taxon>Dacrymycetales</taxon>
        <taxon>Dacrymycetaceae</taxon>
        <taxon>Calocera</taxon>
    </lineage>
</organism>
<evidence type="ECO:0000313" key="4">
    <source>
        <dbReference type="Proteomes" id="UP000076842"/>
    </source>
</evidence>
<dbReference type="PANTHER" id="PTHR40265">
    <property type="entry name" value="BLL2707 PROTEIN"/>
    <property type="match status" value="1"/>
</dbReference>
<feature type="compositionally biased region" description="Basic and acidic residues" evidence="1">
    <location>
        <begin position="100"/>
        <end position="112"/>
    </location>
</feature>
<feature type="domain" description="Glyoxalase-like" evidence="2">
    <location>
        <begin position="162"/>
        <end position="339"/>
    </location>
</feature>
<proteinExistence type="predicted"/>
<protein>
    <recommendedName>
        <fullName evidence="2">Glyoxalase-like domain-containing protein</fullName>
    </recommendedName>
</protein>
<evidence type="ECO:0000313" key="3">
    <source>
        <dbReference type="EMBL" id="KZT55982.1"/>
    </source>
</evidence>
<feature type="compositionally biased region" description="Gly residues" evidence="1">
    <location>
        <begin position="25"/>
        <end position="37"/>
    </location>
</feature>
<evidence type="ECO:0000259" key="2">
    <source>
        <dbReference type="Pfam" id="PF13468"/>
    </source>
</evidence>
<dbReference type="OrthoDB" id="408973at2759"/>
<dbReference type="Proteomes" id="UP000076842">
    <property type="component" value="Unassembled WGS sequence"/>
</dbReference>
<dbReference type="SUPFAM" id="SSF54593">
    <property type="entry name" value="Glyoxalase/Bleomycin resistance protein/Dihydroxybiphenyl dioxygenase"/>
    <property type="match status" value="1"/>
</dbReference>
<dbReference type="Gene3D" id="3.10.180.10">
    <property type="entry name" value="2,3-Dihydroxybiphenyl 1,2-Dioxygenase, domain 1"/>
    <property type="match status" value="1"/>
</dbReference>
<reference evidence="3 4" key="1">
    <citation type="journal article" date="2016" name="Mol. Biol. Evol.">
        <title>Comparative Genomics of Early-Diverging Mushroom-Forming Fungi Provides Insights into the Origins of Lignocellulose Decay Capabilities.</title>
        <authorList>
            <person name="Nagy L.G."/>
            <person name="Riley R."/>
            <person name="Tritt A."/>
            <person name="Adam C."/>
            <person name="Daum C."/>
            <person name="Floudas D."/>
            <person name="Sun H."/>
            <person name="Yadav J.S."/>
            <person name="Pangilinan J."/>
            <person name="Larsson K.H."/>
            <person name="Matsuura K."/>
            <person name="Barry K."/>
            <person name="Labutti K."/>
            <person name="Kuo R."/>
            <person name="Ohm R.A."/>
            <person name="Bhattacharya S.S."/>
            <person name="Shirouzu T."/>
            <person name="Yoshinaga Y."/>
            <person name="Martin F.M."/>
            <person name="Grigoriev I.V."/>
            <person name="Hibbett D.S."/>
        </authorList>
    </citation>
    <scope>NUCLEOTIDE SEQUENCE [LARGE SCALE GENOMIC DNA]</scope>
    <source>
        <strain evidence="3 4">HHB12733</strain>
    </source>
</reference>
<accession>A0A165F1B6</accession>
<evidence type="ECO:0000256" key="1">
    <source>
        <dbReference type="SAM" id="MobiDB-lite"/>
    </source>
</evidence>
<dbReference type="InterPro" id="IPR025870">
    <property type="entry name" value="Glyoxalase-like_dom"/>
</dbReference>
<dbReference type="Pfam" id="PF13468">
    <property type="entry name" value="Glyoxalase_3"/>
    <property type="match status" value="1"/>
</dbReference>
<sequence length="434" mass="46428">MYALRHARMQEGAMDGEKPAALRVKGGGGRMSTGAGWGRSRENWTSAGGRASDGCGGDRGLADHGPLSACSGRVDEHGGRVPLWERGGGRFVRCSSVGEHATRDEASDKKQSMADGGGCDEQITIAADIDGVDLEAADMDSARDSARTPHPPRLFSTTMPTLDHLILLVPSLAEAIAEFASFGFSLIRGGTHSDGLTENALFILSDGTYIECIAFLPAAADEPAARTAQRAAHGWWGKHPGFIDWCLGPGVVESGVIVTAIASSGAGIRYAAPAQGGRRTAQGQHIAWLVSFPDEASCGPRGRLPFFCQDVPKDSRYLRVPHRSANANTTLERITILIRPSRLALYVAHATAVFQACAAETLPSEEPLTYDFRVFTPGAQSTVQITIRSPMTLAEQEYVDVHGDGLYECALKITRRLGEAIEIQQARFACEYDD</sequence>
<dbReference type="InterPro" id="IPR029068">
    <property type="entry name" value="Glyas_Bleomycin-R_OHBP_Dase"/>
</dbReference>